<sequence>MLILFLIFPHRFLKLNCCHNCVSKLYNRFLCNRIPFKNQREYLYKNYCGILGCVWGCGLIPGCCQCLCDENRCNEGNWFMHYLTAISSKICCCCKKQEYKRKDEIIEATKCDVCCYNCLCCTNDKFYCCCNESYGVPVREYGCCSAPITRSCSTCKKAESCCLGCCCSTGVAESYHCDHHHGKLNSHSTHHFKYNDSSTAVLCPICCNPETKSCCAGEGCVCDCTICECLFDDVGGMGYSDDDDDAAEGAVICLLIILAILLALSIFIVAFHILHIITADSPDQVKFENNCCCSEKEFNEAPGWIKVGDDDYSSSDNEDKEGEAVNDIENPGPQTQLQYTYPAQPSPFDPSQTDFPNPYYPSQPSP</sequence>
<evidence type="ECO:0000313" key="5">
    <source>
        <dbReference type="Proteomes" id="UP000001542"/>
    </source>
</evidence>
<keyword evidence="2" id="KW-1133">Transmembrane helix</keyword>
<dbReference type="InParanoid" id="A2DJ87"/>
<protein>
    <submittedName>
        <fullName evidence="4">Uncharacterized protein</fullName>
    </submittedName>
</protein>
<keyword evidence="5" id="KW-1185">Reference proteome</keyword>
<dbReference type="SMR" id="A2DJ87"/>
<dbReference type="Proteomes" id="UP000001542">
    <property type="component" value="Unassembled WGS sequence"/>
</dbReference>
<dbReference type="VEuPathDB" id="TrichDB:TVAGG3_0544060"/>
<proteinExistence type="predicted"/>
<name>A2DJ87_TRIV3</name>
<feature type="signal peptide" evidence="3">
    <location>
        <begin position="1"/>
        <end position="17"/>
    </location>
</feature>
<gene>
    <name evidence="4" type="ORF">TVAG_136050</name>
</gene>
<feature type="region of interest" description="Disordered" evidence="1">
    <location>
        <begin position="304"/>
        <end position="366"/>
    </location>
</feature>
<accession>A2DJ87</accession>
<dbReference type="EMBL" id="DS113207">
    <property type="protein sequence ID" value="EAY19474.1"/>
    <property type="molecule type" value="Genomic_DNA"/>
</dbReference>
<feature type="transmembrane region" description="Helical" evidence="2">
    <location>
        <begin position="249"/>
        <end position="274"/>
    </location>
</feature>
<feature type="compositionally biased region" description="Acidic residues" evidence="1">
    <location>
        <begin position="310"/>
        <end position="326"/>
    </location>
</feature>
<reference evidence="4" key="1">
    <citation type="submission" date="2006-10" db="EMBL/GenBank/DDBJ databases">
        <authorList>
            <person name="Amadeo P."/>
            <person name="Zhao Q."/>
            <person name="Wortman J."/>
            <person name="Fraser-Liggett C."/>
            <person name="Carlton J."/>
        </authorList>
    </citation>
    <scope>NUCLEOTIDE SEQUENCE</scope>
    <source>
        <strain evidence="4">G3</strain>
    </source>
</reference>
<keyword evidence="2" id="KW-0812">Transmembrane</keyword>
<feature type="compositionally biased region" description="Polar residues" evidence="1">
    <location>
        <begin position="332"/>
        <end position="355"/>
    </location>
</feature>
<dbReference type="VEuPathDB" id="TrichDB:TVAG_136050"/>
<evidence type="ECO:0000256" key="2">
    <source>
        <dbReference type="SAM" id="Phobius"/>
    </source>
</evidence>
<reference evidence="4" key="2">
    <citation type="journal article" date="2007" name="Science">
        <title>Draft genome sequence of the sexually transmitted pathogen Trichomonas vaginalis.</title>
        <authorList>
            <person name="Carlton J.M."/>
            <person name="Hirt R.P."/>
            <person name="Silva J.C."/>
            <person name="Delcher A.L."/>
            <person name="Schatz M."/>
            <person name="Zhao Q."/>
            <person name="Wortman J.R."/>
            <person name="Bidwell S.L."/>
            <person name="Alsmark U.C.M."/>
            <person name="Besteiro S."/>
            <person name="Sicheritz-Ponten T."/>
            <person name="Noel C.J."/>
            <person name="Dacks J.B."/>
            <person name="Foster P.G."/>
            <person name="Simillion C."/>
            <person name="Van de Peer Y."/>
            <person name="Miranda-Saavedra D."/>
            <person name="Barton G.J."/>
            <person name="Westrop G.D."/>
            <person name="Mueller S."/>
            <person name="Dessi D."/>
            <person name="Fiori P.L."/>
            <person name="Ren Q."/>
            <person name="Paulsen I."/>
            <person name="Zhang H."/>
            <person name="Bastida-Corcuera F.D."/>
            <person name="Simoes-Barbosa A."/>
            <person name="Brown M.T."/>
            <person name="Hayes R.D."/>
            <person name="Mukherjee M."/>
            <person name="Okumura C.Y."/>
            <person name="Schneider R."/>
            <person name="Smith A.J."/>
            <person name="Vanacova S."/>
            <person name="Villalvazo M."/>
            <person name="Haas B.J."/>
            <person name="Pertea M."/>
            <person name="Feldblyum T.V."/>
            <person name="Utterback T.R."/>
            <person name="Shu C.L."/>
            <person name="Osoegawa K."/>
            <person name="de Jong P.J."/>
            <person name="Hrdy I."/>
            <person name="Horvathova L."/>
            <person name="Zubacova Z."/>
            <person name="Dolezal P."/>
            <person name="Malik S.B."/>
            <person name="Logsdon J.M. Jr."/>
            <person name="Henze K."/>
            <person name="Gupta A."/>
            <person name="Wang C.C."/>
            <person name="Dunne R.L."/>
            <person name="Upcroft J.A."/>
            <person name="Upcroft P."/>
            <person name="White O."/>
            <person name="Salzberg S.L."/>
            <person name="Tang P."/>
            <person name="Chiu C.-H."/>
            <person name="Lee Y.-S."/>
            <person name="Embley T.M."/>
            <person name="Coombs G.H."/>
            <person name="Mottram J.C."/>
            <person name="Tachezy J."/>
            <person name="Fraser-Liggett C.M."/>
            <person name="Johnson P.J."/>
        </authorList>
    </citation>
    <scope>NUCLEOTIDE SEQUENCE [LARGE SCALE GENOMIC DNA]</scope>
    <source>
        <strain evidence="4">G3</strain>
    </source>
</reference>
<organism evidence="4 5">
    <name type="scientific">Trichomonas vaginalis (strain ATCC PRA-98 / G3)</name>
    <dbReference type="NCBI Taxonomy" id="412133"/>
    <lineage>
        <taxon>Eukaryota</taxon>
        <taxon>Metamonada</taxon>
        <taxon>Parabasalia</taxon>
        <taxon>Trichomonadida</taxon>
        <taxon>Trichomonadidae</taxon>
        <taxon>Trichomonas</taxon>
    </lineage>
</organism>
<dbReference type="AlphaFoldDB" id="A2DJ87"/>
<dbReference type="KEGG" id="tva:5464992"/>
<evidence type="ECO:0000256" key="1">
    <source>
        <dbReference type="SAM" id="MobiDB-lite"/>
    </source>
</evidence>
<keyword evidence="3" id="KW-0732">Signal</keyword>
<evidence type="ECO:0000256" key="3">
    <source>
        <dbReference type="SAM" id="SignalP"/>
    </source>
</evidence>
<keyword evidence="2" id="KW-0472">Membrane</keyword>
<feature type="chain" id="PRO_5002643049" evidence="3">
    <location>
        <begin position="18"/>
        <end position="366"/>
    </location>
</feature>
<dbReference type="RefSeq" id="XP_001580460.1">
    <property type="nucleotide sequence ID" value="XM_001580410.1"/>
</dbReference>
<evidence type="ECO:0000313" key="4">
    <source>
        <dbReference type="EMBL" id="EAY19474.1"/>
    </source>
</evidence>